<feature type="binding site" evidence="4">
    <location>
        <begin position="55"/>
        <end position="58"/>
    </location>
    <ligand>
        <name>GTP</name>
        <dbReference type="ChEBI" id="CHEBI:37565"/>
    </ligand>
</feature>
<evidence type="ECO:0000259" key="5">
    <source>
        <dbReference type="Pfam" id="PF03668"/>
    </source>
</evidence>
<evidence type="ECO:0000259" key="6">
    <source>
        <dbReference type="Pfam" id="PF22740"/>
    </source>
</evidence>
<evidence type="ECO:0000313" key="7">
    <source>
        <dbReference type="EMBL" id="SUO95586.1"/>
    </source>
</evidence>
<dbReference type="EMBL" id="UHIC01000001">
    <property type="protein sequence ID" value="SUO95586.1"/>
    <property type="molecule type" value="Genomic_DNA"/>
</dbReference>
<evidence type="ECO:0000256" key="2">
    <source>
        <dbReference type="ARBA" id="ARBA00022840"/>
    </source>
</evidence>
<keyword evidence="8" id="KW-1185">Reference proteome</keyword>
<evidence type="ECO:0000256" key="4">
    <source>
        <dbReference type="HAMAP-Rule" id="MF_00636"/>
    </source>
</evidence>
<keyword evidence="1 4" id="KW-0547">Nucleotide-binding</keyword>
<evidence type="ECO:0000256" key="1">
    <source>
        <dbReference type="ARBA" id="ARBA00022741"/>
    </source>
</evidence>
<dbReference type="Pfam" id="PF22740">
    <property type="entry name" value="PapZ_C"/>
    <property type="match status" value="1"/>
</dbReference>
<dbReference type="GO" id="GO:0005525">
    <property type="term" value="F:GTP binding"/>
    <property type="evidence" value="ECO:0007669"/>
    <property type="project" value="UniProtKB-UniRule"/>
</dbReference>
<dbReference type="PIRSF" id="PIRSF005052">
    <property type="entry name" value="P-loopkin"/>
    <property type="match status" value="1"/>
</dbReference>
<dbReference type="Proteomes" id="UP000254601">
    <property type="component" value="Unassembled WGS sequence"/>
</dbReference>
<feature type="domain" description="RapZ C-terminal" evidence="6">
    <location>
        <begin position="161"/>
        <end position="280"/>
    </location>
</feature>
<proteinExistence type="inferred from homology"/>
<dbReference type="Pfam" id="PF03668">
    <property type="entry name" value="RapZ-like_N"/>
    <property type="match status" value="1"/>
</dbReference>
<gene>
    <name evidence="7" type="primary">yhbJ</name>
    <name evidence="7" type="ORF">NCTC13337_01468</name>
</gene>
<evidence type="ECO:0000256" key="3">
    <source>
        <dbReference type="ARBA" id="ARBA00023134"/>
    </source>
</evidence>
<keyword evidence="3 4" id="KW-0342">GTP-binding</keyword>
<accession>A0A380MU63</accession>
<dbReference type="InterPro" id="IPR027417">
    <property type="entry name" value="P-loop_NTPase"/>
</dbReference>
<reference evidence="7 8" key="1">
    <citation type="submission" date="2018-06" db="EMBL/GenBank/DDBJ databases">
        <authorList>
            <consortium name="Pathogen Informatics"/>
            <person name="Doyle S."/>
        </authorList>
    </citation>
    <scope>NUCLEOTIDE SEQUENCE [LARGE SCALE GENOMIC DNA]</scope>
    <source>
        <strain evidence="7 8">NCTC13337</strain>
    </source>
</reference>
<name>A0A380MU63_9GAMM</name>
<dbReference type="InterPro" id="IPR053931">
    <property type="entry name" value="RapZ_C"/>
</dbReference>
<dbReference type="AlphaFoldDB" id="A0A380MU63"/>
<evidence type="ECO:0000313" key="8">
    <source>
        <dbReference type="Proteomes" id="UP000254601"/>
    </source>
</evidence>
<dbReference type="InterPro" id="IPR005337">
    <property type="entry name" value="RapZ-like"/>
</dbReference>
<dbReference type="PANTHER" id="PTHR30448">
    <property type="entry name" value="RNASE ADAPTER PROTEIN RAPZ"/>
    <property type="match status" value="1"/>
</dbReference>
<dbReference type="InterPro" id="IPR053930">
    <property type="entry name" value="RapZ-like_N"/>
</dbReference>
<dbReference type="NCBIfam" id="NF003828">
    <property type="entry name" value="PRK05416.1"/>
    <property type="match status" value="1"/>
</dbReference>
<dbReference type="RefSeq" id="WP_072575798.1">
    <property type="nucleotide sequence ID" value="NZ_LWHB01000026.1"/>
</dbReference>
<dbReference type="GO" id="GO:0005524">
    <property type="term" value="F:ATP binding"/>
    <property type="evidence" value="ECO:0007669"/>
    <property type="project" value="UniProtKB-UniRule"/>
</dbReference>
<feature type="domain" description="RapZ-like N-terminal" evidence="5">
    <location>
        <begin position="2"/>
        <end position="155"/>
    </location>
</feature>
<dbReference type="OrthoDB" id="9784461at2"/>
<dbReference type="HAMAP" id="MF_00636">
    <property type="entry name" value="RapZ_like"/>
    <property type="match status" value="1"/>
</dbReference>
<keyword evidence="2 4" id="KW-0067">ATP-binding</keyword>
<dbReference type="SUPFAM" id="SSF52540">
    <property type="entry name" value="P-loop containing nucleoside triphosphate hydrolases"/>
    <property type="match status" value="1"/>
</dbReference>
<protein>
    <submittedName>
        <fullName evidence="7">GlmZ(SRNA)-inactivating NTPase</fullName>
    </submittedName>
</protein>
<dbReference type="PANTHER" id="PTHR30448:SF0">
    <property type="entry name" value="RNASE ADAPTER PROTEIN RAPZ"/>
    <property type="match status" value="1"/>
</dbReference>
<organism evidence="7 8">
    <name type="scientific">Suttonella ornithocola</name>
    <dbReference type="NCBI Taxonomy" id="279832"/>
    <lineage>
        <taxon>Bacteria</taxon>
        <taxon>Pseudomonadati</taxon>
        <taxon>Pseudomonadota</taxon>
        <taxon>Gammaproteobacteria</taxon>
        <taxon>Cardiobacteriales</taxon>
        <taxon>Cardiobacteriaceae</taxon>
        <taxon>Suttonella</taxon>
    </lineage>
</organism>
<sequence>MLIVSGLSGAGKTITLNILEDLGYYCVDNLPVALLNAFVKEFASRHHQPVAVAIDARNADDIRLLPETLRTIRQQIPIQVLFLTTSTATLARRFNESRRPHPLHLNHHSPAQIVAAIEKERELLGELNNLSDILIDTSNYNAGILRDKIIRLLNAKAPDLMITLQSFGFKHGTPVNADFVFDVRFLPNPYWVPELRRYSGTQAPIIEWLDAYPLPQQFVQQTADYLKNWLGHFLDMGNRAYLTICIGCTGGQHRSVYVTERLATILIPDFPGISVEHRDMISYIESNETQQNA</sequence>
<feature type="binding site" evidence="4">
    <location>
        <begin position="6"/>
        <end position="13"/>
    </location>
    <ligand>
        <name>ATP</name>
        <dbReference type="ChEBI" id="CHEBI:30616"/>
    </ligand>
</feature>